<dbReference type="RefSeq" id="WP_156277265.1">
    <property type="nucleotide sequence ID" value="NZ_BAABGI010000004.1"/>
</dbReference>
<protein>
    <submittedName>
        <fullName evidence="1">Uncharacterized protein</fullName>
    </submittedName>
</protein>
<reference evidence="1 2" key="1">
    <citation type="submission" date="2019-07" db="EMBL/GenBank/DDBJ databases">
        <title>Gramella aestuarii sp. nov., isolated from a tidal flat, and emended description of Gramella echinicola.</title>
        <authorList>
            <person name="Liu L."/>
        </authorList>
    </citation>
    <scope>NUCLEOTIDE SEQUENCE [LARGE SCALE GENOMIC DNA]</scope>
    <source>
        <strain evidence="1 2">BS12</strain>
    </source>
</reference>
<proteinExistence type="predicted"/>
<dbReference type="EMBL" id="VJVW01000005">
    <property type="protein sequence ID" value="MUP43483.1"/>
    <property type="molecule type" value="Genomic_DNA"/>
</dbReference>
<accession>A0A7K1LRR4</accession>
<comment type="caution">
    <text evidence="1">The sequence shown here is derived from an EMBL/GenBank/DDBJ whole genome shotgun (WGS) entry which is preliminary data.</text>
</comment>
<dbReference type="OrthoDB" id="1139121at2"/>
<dbReference type="AlphaFoldDB" id="A0A7K1LRR4"/>
<keyword evidence="2" id="KW-1185">Reference proteome</keyword>
<sequence>MKTKVSSAYGWEGPEIMNKYSTIWYSRLNFILKELDFLKDLLNKNIFPIVESHLSMQAEKYLEKLSELKTEVSALLDKIEIHKNGVKALFIKQAPYENEWNYKHEHRKLLIKMHEFDSKYQAIKKEIFRTVKDAIRHQKQKRIA</sequence>
<dbReference type="Proteomes" id="UP000460416">
    <property type="component" value="Unassembled WGS sequence"/>
</dbReference>
<evidence type="ECO:0000313" key="2">
    <source>
        <dbReference type="Proteomes" id="UP000460416"/>
    </source>
</evidence>
<organism evidence="1 2">
    <name type="scientific">Christiangramia aestuarii</name>
    <dbReference type="NCBI Taxonomy" id="1028746"/>
    <lineage>
        <taxon>Bacteria</taxon>
        <taxon>Pseudomonadati</taxon>
        <taxon>Bacteroidota</taxon>
        <taxon>Flavobacteriia</taxon>
        <taxon>Flavobacteriales</taxon>
        <taxon>Flavobacteriaceae</taxon>
        <taxon>Christiangramia</taxon>
    </lineage>
</organism>
<name>A0A7K1LRR4_9FLAO</name>
<gene>
    <name evidence="1" type="ORF">FLP08_12930</name>
</gene>
<evidence type="ECO:0000313" key="1">
    <source>
        <dbReference type="EMBL" id="MUP43483.1"/>
    </source>
</evidence>